<comment type="caution">
    <text evidence="2">The sequence shown here is derived from an EMBL/GenBank/DDBJ whole genome shotgun (WGS) entry which is preliminary data.</text>
</comment>
<protein>
    <recommendedName>
        <fullName evidence="1">SCP2 domain-containing protein</fullName>
    </recommendedName>
</protein>
<name>A0A3S0ZYT4_ELYCH</name>
<dbReference type="OrthoDB" id="6274762at2759"/>
<dbReference type="Pfam" id="PF02036">
    <property type="entry name" value="SCP2"/>
    <property type="match status" value="1"/>
</dbReference>
<dbReference type="AlphaFoldDB" id="A0A3S0ZYT4"/>
<dbReference type="Proteomes" id="UP000271974">
    <property type="component" value="Unassembled WGS sequence"/>
</dbReference>
<evidence type="ECO:0000313" key="2">
    <source>
        <dbReference type="EMBL" id="RUS89454.1"/>
    </source>
</evidence>
<dbReference type="InterPro" id="IPR003033">
    <property type="entry name" value="SCP2_sterol-bd_dom"/>
</dbReference>
<dbReference type="GO" id="GO:0005829">
    <property type="term" value="C:cytosol"/>
    <property type="evidence" value="ECO:0007669"/>
    <property type="project" value="TreeGrafter"/>
</dbReference>
<reference evidence="2 3" key="1">
    <citation type="submission" date="2019-01" db="EMBL/GenBank/DDBJ databases">
        <title>A draft genome assembly of the solar-powered sea slug Elysia chlorotica.</title>
        <authorList>
            <person name="Cai H."/>
            <person name="Li Q."/>
            <person name="Fang X."/>
            <person name="Li J."/>
            <person name="Curtis N.E."/>
            <person name="Altenburger A."/>
            <person name="Shibata T."/>
            <person name="Feng M."/>
            <person name="Maeda T."/>
            <person name="Schwartz J.A."/>
            <person name="Shigenobu S."/>
            <person name="Lundholm N."/>
            <person name="Nishiyama T."/>
            <person name="Yang H."/>
            <person name="Hasebe M."/>
            <person name="Li S."/>
            <person name="Pierce S.K."/>
            <person name="Wang J."/>
        </authorList>
    </citation>
    <scope>NUCLEOTIDE SEQUENCE [LARGE SCALE GENOMIC DNA]</scope>
    <source>
        <strain evidence="2">EC2010</strain>
        <tissue evidence="2">Whole organism of an adult</tissue>
    </source>
</reference>
<dbReference type="PANTHER" id="PTHR10094:SF25">
    <property type="entry name" value="SCP2 STEROL-BINDING DOMAIN-CONTAINING PROTEIN 1"/>
    <property type="match status" value="1"/>
</dbReference>
<proteinExistence type="predicted"/>
<dbReference type="PANTHER" id="PTHR10094">
    <property type="entry name" value="STEROL CARRIER PROTEIN 2 SCP-2 FAMILY PROTEIN"/>
    <property type="match status" value="1"/>
</dbReference>
<feature type="domain" description="SCP2" evidence="1">
    <location>
        <begin position="55"/>
        <end position="155"/>
    </location>
</feature>
<keyword evidence="3" id="KW-1185">Reference proteome</keyword>
<dbReference type="InterPro" id="IPR036527">
    <property type="entry name" value="SCP2_sterol-bd_dom_sf"/>
</dbReference>
<dbReference type="STRING" id="188477.A0A3S0ZYT4"/>
<evidence type="ECO:0000313" key="3">
    <source>
        <dbReference type="Proteomes" id="UP000271974"/>
    </source>
</evidence>
<dbReference type="Gene3D" id="3.30.1050.10">
    <property type="entry name" value="SCP2 sterol-binding domain"/>
    <property type="match status" value="1"/>
</dbReference>
<gene>
    <name evidence="2" type="ORF">EGW08_002751</name>
</gene>
<dbReference type="FunFam" id="3.30.1050.10:FF:000001">
    <property type="entry name" value="Putative Non-specific lipid-transfer protein"/>
    <property type="match status" value="1"/>
</dbReference>
<dbReference type="SUPFAM" id="SSF55718">
    <property type="entry name" value="SCP-like"/>
    <property type="match status" value="1"/>
</dbReference>
<organism evidence="2 3">
    <name type="scientific">Elysia chlorotica</name>
    <name type="common">Eastern emerald elysia</name>
    <name type="synonym">Sea slug</name>
    <dbReference type="NCBI Taxonomy" id="188477"/>
    <lineage>
        <taxon>Eukaryota</taxon>
        <taxon>Metazoa</taxon>
        <taxon>Spiralia</taxon>
        <taxon>Lophotrochozoa</taxon>
        <taxon>Mollusca</taxon>
        <taxon>Gastropoda</taxon>
        <taxon>Heterobranchia</taxon>
        <taxon>Euthyneura</taxon>
        <taxon>Panpulmonata</taxon>
        <taxon>Sacoglossa</taxon>
        <taxon>Placobranchoidea</taxon>
        <taxon>Plakobranchidae</taxon>
        <taxon>Elysia</taxon>
    </lineage>
</organism>
<sequence length="163" mass="17651">MVGIPTAGSLLPFKGVRYSLYPITFSKTKGKMRQIQASPVSSSVEEPGFKSSEMFKQIQDALDQDGASIVKKMKGVFCFKVKGPEGKVVNWIVDVKNGNGAVKVNANDKADTTITMADKDLYDLMLGKLNPQNAFFQGKLKIAGNMSLAMKLKEIQPGSGSKL</sequence>
<dbReference type="EMBL" id="RQTK01000055">
    <property type="protein sequence ID" value="RUS89454.1"/>
    <property type="molecule type" value="Genomic_DNA"/>
</dbReference>
<accession>A0A3S0ZYT4</accession>
<evidence type="ECO:0000259" key="1">
    <source>
        <dbReference type="Pfam" id="PF02036"/>
    </source>
</evidence>